<dbReference type="PROSITE" id="PS50157">
    <property type="entry name" value="ZINC_FINGER_C2H2_2"/>
    <property type="match status" value="2"/>
</dbReference>
<dbReference type="PANTHER" id="PTHR45988:SF18">
    <property type="entry name" value="C2H2-TYPE ZINC FINGER FAMILY PROTEIN"/>
    <property type="match status" value="1"/>
</dbReference>
<dbReference type="SUPFAM" id="SSF57667">
    <property type="entry name" value="beta-beta-alpha zinc fingers"/>
    <property type="match status" value="1"/>
</dbReference>
<proteinExistence type="predicted"/>
<dbReference type="Pfam" id="PF12874">
    <property type="entry name" value="zf-met"/>
    <property type="match status" value="1"/>
</dbReference>
<dbReference type="Gene3D" id="3.30.160.60">
    <property type="entry name" value="Classic Zinc Finger"/>
    <property type="match status" value="1"/>
</dbReference>
<evidence type="ECO:0000256" key="4">
    <source>
        <dbReference type="ARBA" id="ARBA00022833"/>
    </source>
</evidence>
<evidence type="ECO:0000256" key="8">
    <source>
        <dbReference type="SAM" id="MobiDB-lite"/>
    </source>
</evidence>
<sequence length="413" mass="45169">MEKDQEAQHHRENQGSLVTTVKVEGSEAVNNNEHRSWVCHICKKGFGSGKALGGHMRIHNLSKKQQVHRAKQGTTIVAKPKTNKWVFVSGNPTCSLCGKSFSSMKSLFGHLRSHPERMRKGIQNNTPSINGASSNSTSSSTLSDDSTAVDLSQALRGCWSVSAKRGRRSPSCSKSNSGLEDDGEIEPRMQEAVYNLMLLASGNPKREEELDGDQIEEKKLLNPVFGDSDEMKRDRKRVTKKMKLTELEAAEEGDKLCRICNTTFPSPQVLEGHLCSSKIFKNIQVMDESESDGVLATKEEHHAKKPTMQGEETTVLGGNAVEAIRGYHCKIFIKTFSTGQVFGDHKISNWTSTAEAQSSAQATSSPVGNAQNCSKILTFDLNQLPAMDGQDGVQSDLFIPANIVTSFSYGSSS</sequence>
<evidence type="ECO:0000313" key="10">
    <source>
        <dbReference type="EMBL" id="KHN47419.1"/>
    </source>
</evidence>
<gene>
    <name evidence="11" type="ORF">D0Y65_043269</name>
    <name evidence="10" type="ORF">glysoja_044974</name>
</gene>
<keyword evidence="1" id="KW-0479">Metal-binding</keyword>
<keyword evidence="2" id="KW-0677">Repeat</keyword>
<evidence type="ECO:0000256" key="2">
    <source>
        <dbReference type="ARBA" id="ARBA00022737"/>
    </source>
</evidence>
<dbReference type="PANTHER" id="PTHR45988">
    <property type="entry name" value="C2H2 TYPE ZINC FINGER TRANSCRIPTION FACTOR FAMILY-RELATED"/>
    <property type="match status" value="1"/>
</dbReference>
<dbReference type="PROSITE" id="PS00028">
    <property type="entry name" value="ZINC_FINGER_C2H2_1"/>
    <property type="match status" value="2"/>
</dbReference>
<dbReference type="Pfam" id="PF13912">
    <property type="entry name" value="zf-C2H2_6"/>
    <property type="match status" value="2"/>
</dbReference>
<evidence type="ECO:0000256" key="5">
    <source>
        <dbReference type="ARBA" id="ARBA00023015"/>
    </source>
</evidence>
<dbReference type="Proteomes" id="UP000289340">
    <property type="component" value="Chromosome 16"/>
</dbReference>
<evidence type="ECO:0000256" key="7">
    <source>
        <dbReference type="PROSITE-ProRule" id="PRU00042"/>
    </source>
</evidence>
<organism evidence="10">
    <name type="scientific">Glycine soja</name>
    <name type="common">Wild soybean</name>
    <dbReference type="NCBI Taxonomy" id="3848"/>
    <lineage>
        <taxon>Eukaryota</taxon>
        <taxon>Viridiplantae</taxon>
        <taxon>Streptophyta</taxon>
        <taxon>Embryophyta</taxon>
        <taxon>Tracheophyta</taxon>
        <taxon>Spermatophyta</taxon>
        <taxon>Magnoliopsida</taxon>
        <taxon>eudicotyledons</taxon>
        <taxon>Gunneridae</taxon>
        <taxon>Pentapetalae</taxon>
        <taxon>rosids</taxon>
        <taxon>fabids</taxon>
        <taxon>Fabales</taxon>
        <taxon>Fabaceae</taxon>
        <taxon>Papilionoideae</taxon>
        <taxon>50 kb inversion clade</taxon>
        <taxon>NPAAA clade</taxon>
        <taxon>indigoferoid/millettioid clade</taxon>
        <taxon>Phaseoleae</taxon>
        <taxon>Glycine</taxon>
        <taxon>Glycine subgen. Soja</taxon>
    </lineage>
</organism>
<feature type="compositionally biased region" description="Low complexity" evidence="8">
    <location>
        <begin position="132"/>
        <end position="145"/>
    </location>
</feature>
<accession>A0A0B2SSB4</accession>
<dbReference type="GO" id="GO:0005634">
    <property type="term" value="C:nucleus"/>
    <property type="evidence" value="ECO:0007669"/>
    <property type="project" value="TreeGrafter"/>
</dbReference>
<keyword evidence="4" id="KW-0862">Zinc</keyword>
<dbReference type="InterPro" id="IPR013087">
    <property type="entry name" value="Znf_C2H2_type"/>
</dbReference>
<evidence type="ECO:0000256" key="1">
    <source>
        <dbReference type="ARBA" id="ARBA00022723"/>
    </source>
</evidence>
<reference evidence="11 12" key="2">
    <citation type="submission" date="2018-09" db="EMBL/GenBank/DDBJ databases">
        <title>A high-quality reference genome of wild soybean provides a powerful tool to mine soybean genomes.</title>
        <authorList>
            <person name="Xie M."/>
            <person name="Chung C.Y.L."/>
            <person name="Li M.-W."/>
            <person name="Wong F.-L."/>
            <person name="Chan T.-F."/>
            <person name="Lam H.-M."/>
        </authorList>
    </citation>
    <scope>NUCLEOTIDE SEQUENCE [LARGE SCALE GENOMIC DNA]</scope>
    <source>
        <strain evidence="12">cv. W05</strain>
        <tissue evidence="11">Hypocotyl of etiolated seedlings</tissue>
    </source>
</reference>
<dbReference type="Gramene" id="XM_028350864.1">
    <property type="protein sequence ID" value="XP_028206665.1"/>
    <property type="gene ID" value="LOC114390161"/>
</dbReference>
<dbReference type="InterPro" id="IPR036236">
    <property type="entry name" value="Znf_C2H2_sf"/>
</dbReference>
<dbReference type="EMBL" id="QZWG01000016">
    <property type="protein sequence ID" value="RZB60417.1"/>
    <property type="molecule type" value="Genomic_DNA"/>
</dbReference>
<feature type="region of interest" description="Disordered" evidence="8">
    <location>
        <begin position="164"/>
        <end position="186"/>
    </location>
</feature>
<keyword evidence="3 7" id="KW-0863">Zinc-finger</keyword>
<feature type="domain" description="C2H2-type" evidence="9">
    <location>
        <begin position="37"/>
        <end position="64"/>
    </location>
</feature>
<dbReference type="EMBL" id="KN640810">
    <property type="protein sequence ID" value="KHN47419.1"/>
    <property type="molecule type" value="Genomic_DNA"/>
</dbReference>
<dbReference type="Proteomes" id="UP000053555">
    <property type="component" value="Unassembled WGS sequence"/>
</dbReference>
<keyword evidence="6" id="KW-0804">Transcription</keyword>
<dbReference type="AlphaFoldDB" id="A0A0B2SSB4"/>
<evidence type="ECO:0000259" key="9">
    <source>
        <dbReference type="PROSITE" id="PS50157"/>
    </source>
</evidence>
<keyword evidence="12" id="KW-1185">Reference proteome</keyword>
<keyword evidence="5" id="KW-0805">Transcription regulation</keyword>
<feature type="domain" description="C2H2-type" evidence="9">
    <location>
        <begin position="92"/>
        <end position="119"/>
    </location>
</feature>
<feature type="region of interest" description="Disordered" evidence="8">
    <location>
        <begin position="120"/>
        <end position="145"/>
    </location>
</feature>
<evidence type="ECO:0000256" key="3">
    <source>
        <dbReference type="ARBA" id="ARBA00022771"/>
    </source>
</evidence>
<protein>
    <recommendedName>
        <fullName evidence="9">C2H2-type domain-containing protein</fullName>
    </recommendedName>
</protein>
<dbReference type="InterPro" id="IPR044653">
    <property type="entry name" value="AZF1/2/3-like"/>
</dbReference>
<reference evidence="10" key="1">
    <citation type="submission" date="2014-07" db="EMBL/GenBank/DDBJ databases">
        <title>Identification of a novel salt tolerance gene in wild soybean by whole-genome sequencing.</title>
        <authorList>
            <person name="Lam H.-M."/>
            <person name="Qi X."/>
            <person name="Li M.-W."/>
            <person name="Liu X."/>
            <person name="Xie M."/>
            <person name="Ni M."/>
            <person name="Xu X."/>
        </authorList>
    </citation>
    <scope>NUCLEOTIDE SEQUENCE [LARGE SCALE GENOMIC DNA]</scope>
    <source>
        <tissue evidence="10">Root</tissue>
    </source>
</reference>
<name>A0A0B2SSB4_GLYSO</name>
<feature type="compositionally biased region" description="Polar residues" evidence="8">
    <location>
        <begin position="122"/>
        <end position="131"/>
    </location>
</feature>
<dbReference type="GO" id="GO:0008270">
    <property type="term" value="F:zinc ion binding"/>
    <property type="evidence" value="ECO:0007669"/>
    <property type="project" value="UniProtKB-KW"/>
</dbReference>
<dbReference type="GO" id="GO:0003700">
    <property type="term" value="F:DNA-binding transcription factor activity"/>
    <property type="evidence" value="ECO:0007669"/>
    <property type="project" value="InterPro"/>
</dbReference>
<dbReference type="GO" id="GO:0000976">
    <property type="term" value="F:transcription cis-regulatory region binding"/>
    <property type="evidence" value="ECO:0007669"/>
    <property type="project" value="TreeGrafter"/>
</dbReference>
<evidence type="ECO:0000313" key="12">
    <source>
        <dbReference type="Proteomes" id="UP000289340"/>
    </source>
</evidence>
<dbReference type="SMART" id="SM00355">
    <property type="entry name" value="ZnF_C2H2"/>
    <property type="match status" value="2"/>
</dbReference>
<evidence type="ECO:0000313" key="11">
    <source>
        <dbReference type="EMBL" id="RZB60417.1"/>
    </source>
</evidence>
<evidence type="ECO:0000256" key="6">
    <source>
        <dbReference type="ARBA" id="ARBA00023163"/>
    </source>
</evidence>